<proteinExistence type="predicted"/>
<gene>
    <name evidence="1" type="ORF">SCALOS_LOCUS6442</name>
</gene>
<feature type="non-terminal residue" evidence="1">
    <location>
        <position position="1"/>
    </location>
</feature>
<protein>
    <submittedName>
        <fullName evidence="1">5734_t:CDS:1</fullName>
    </submittedName>
</protein>
<accession>A0ACA9MGI1</accession>
<dbReference type="Proteomes" id="UP000789860">
    <property type="component" value="Unassembled WGS sequence"/>
</dbReference>
<name>A0ACA9MGI1_9GLOM</name>
<reference evidence="1" key="1">
    <citation type="submission" date="2021-06" db="EMBL/GenBank/DDBJ databases">
        <authorList>
            <person name="Kallberg Y."/>
            <person name="Tangrot J."/>
            <person name="Rosling A."/>
        </authorList>
    </citation>
    <scope>NUCLEOTIDE SEQUENCE</scope>
    <source>
        <strain evidence="1">AU212A</strain>
    </source>
</reference>
<organism evidence="1 2">
    <name type="scientific">Scutellospora calospora</name>
    <dbReference type="NCBI Taxonomy" id="85575"/>
    <lineage>
        <taxon>Eukaryota</taxon>
        <taxon>Fungi</taxon>
        <taxon>Fungi incertae sedis</taxon>
        <taxon>Mucoromycota</taxon>
        <taxon>Glomeromycotina</taxon>
        <taxon>Glomeromycetes</taxon>
        <taxon>Diversisporales</taxon>
        <taxon>Gigasporaceae</taxon>
        <taxon>Scutellospora</taxon>
    </lineage>
</organism>
<sequence length="242" mass="27665">LTGRFIFQTILYYERPVHDLYTFTVGLYVMWSLGATLEWLIRKCQAIAEKQDRYADWADIKRKIGQGIIIFAKIAYLSITFGIVIPFLLSLVIELYIILPWKKPTTDVPIISFLQDWALGVVYMKIAYRIIFMLPDNVYSRAINEITVHGVRRLNVKLATTVFIIPIGGSALLAVIFPALTAWGIIHLSVQKQTAQLIENWMQTVRDEEYLIGRRLHNIEPNEQVGNDSNARNNPNNAPMAA</sequence>
<dbReference type="EMBL" id="CAJVPM010012298">
    <property type="protein sequence ID" value="CAG8587303.1"/>
    <property type="molecule type" value="Genomic_DNA"/>
</dbReference>
<evidence type="ECO:0000313" key="1">
    <source>
        <dbReference type="EMBL" id="CAG8587303.1"/>
    </source>
</evidence>
<comment type="caution">
    <text evidence="1">The sequence shown here is derived from an EMBL/GenBank/DDBJ whole genome shotgun (WGS) entry which is preliminary data.</text>
</comment>
<evidence type="ECO:0000313" key="2">
    <source>
        <dbReference type="Proteomes" id="UP000789860"/>
    </source>
</evidence>
<keyword evidence="2" id="KW-1185">Reference proteome</keyword>